<dbReference type="AlphaFoldDB" id="A0AAN7MV62"/>
<feature type="transmembrane region" description="Helical" evidence="6">
    <location>
        <begin position="178"/>
        <end position="201"/>
    </location>
</feature>
<dbReference type="Gene3D" id="1.20.120.1630">
    <property type="match status" value="1"/>
</dbReference>
<feature type="domain" description="3-oxo-5-alpha-steroid 4-dehydrogenase C-terminal" evidence="7">
    <location>
        <begin position="242"/>
        <end position="355"/>
    </location>
</feature>
<proteinExistence type="predicted"/>
<dbReference type="GO" id="GO:0006488">
    <property type="term" value="P:dolichol-linked oligosaccharide biosynthetic process"/>
    <property type="evidence" value="ECO:0007669"/>
    <property type="project" value="InterPro"/>
</dbReference>
<evidence type="ECO:0000313" key="8">
    <source>
        <dbReference type="EMBL" id="KAK4802690.1"/>
    </source>
</evidence>
<evidence type="ECO:0000259" key="7">
    <source>
        <dbReference type="Pfam" id="PF02544"/>
    </source>
</evidence>
<dbReference type="PROSITE" id="PS50244">
    <property type="entry name" value="S5A_REDUCTASE"/>
    <property type="match status" value="1"/>
</dbReference>
<keyword evidence="3 6" id="KW-0812">Transmembrane</keyword>
<dbReference type="InterPro" id="IPR001104">
    <property type="entry name" value="3-oxo-5_a-steroid_4-DH_C"/>
</dbReference>
<dbReference type="Proteomes" id="UP001346149">
    <property type="component" value="Unassembled WGS sequence"/>
</dbReference>
<feature type="transmembrane region" description="Helical" evidence="6">
    <location>
        <begin position="142"/>
        <end position="158"/>
    </location>
</feature>
<evidence type="ECO:0000256" key="6">
    <source>
        <dbReference type="SAM" id="Phobius"/>
    </source>
</evidence>
<dbReference type="GO" id="GO:0005783">
    <property type="term" value="C:endoplasmic reticulum"/>
    <property type="evidence" value="ECO:0007669"/>
    <property type="project" value="TreeGrafter"/>
</dbReference>
<accession>A0AAN7MV62</accession>
<evidence type="ECO:0000256" key="4">
    <source>
        <dbReference type="ARBA" id="ARBA00022989"/>
    </source>
</evidence>
<evidence type="ECO:0000313" key="9">
    <source>
        <dbReference type="Proteomes" id="UP001346149"/>
    </source>
</evidence>
<dbReference type="Pfam" id="PF02544">
    <property type="entry name" value="Steroid_dh"/>
    <property type="match status" value="1"/>
</dbReference>
<dbReference type="GO" id="GO:0016095">
    <property type="term" value="P:polyprenol catabolic process"/>
    <property type="evidence" value="ECO:0007669"/>
    <property type="project" value="TreeGrafter"/>
</dbReference>
<feature type="transmembrane region" description="Helical" evidence="6">
    <location>
        <begin position="312"/>
        <end position="330"/>
    </location>
</feature>
<dbReference type="EMBL" id="JAXQNO010000002">
    <property type="protein sequence ID" value="KAK4802690.1"/>
    <property type="molecule type" value="Genomic_DNA"/>
</dbReference>
<comment type="subcellular location">
    <subcellularLocation>
        <location evidence="1">Endomembrane system</location>
        <topology evidence="1">Multi-pass membrane protein</topology>
    </subcellularLocation>
</comment>
<sequence length="355" mass="39943">MAALGRAMTMILSVLMDSATDIGLTGVLRAAWAAAILPLVTVSLPFSFLVPLRGALLGFALRGKNMQSSYLKFSLPQRFFSHFYMLGVLWTTLLLVATWAYAYNMTFLAPEPSIFSNTANHLIGDPFSLHSTGSTSFKQTCSVWNSVFLLLLMEIHVLRRLYETIYVFNYSPSARMHIFGYLVGILYYLAAPLSLCSNFALSVYKFSASQVSELLVRGILQMPASEINFWGITNPLLKLQLHQWIGGALLLWGWIHQLRCHAILGSLRKHPEQSHEYVIPHGDWFEIVSCPHYLAEIVIYAGLVVASGGTDLTILLLFGFVVANLAFAATETHEWCRRKFDNYPRNRYAIIPFIF</sequence>
<dbReference type="GO" id="GO:0003865">
    <property type="term" value="F:3-oxo-5-alpha-steroid 4-dehydrogenase activity"/>
    <property type="evidence" value="ECO:0007669"/>
    <property type="project" value="TreeGrafter"/>
</dbReference>
<dbReference type="PANTHER" id="PTHR14624:SF0">
    <property type="entry name" value="POLYPRENOL REDUCTASE"/>
    <property type="match status" value="1"/>
</dbReference>
<evidence type="ECO:0000256" key="2">
    <source>
        <dbReference type="ARBA" id="ARBA00004922"/>
    </source>
</evidence>
<feature type="transmembrane region" description="Helical" evidence="6">
    <location>
        <begin position="82"/>
        <end position="102"/>
    </location>
</feature>
<reference evidence="8 9" key="1">
    <citation type="journal article" date="2023" name="Hortic Res">
        <title>Pangenome of water caltrop reveals structural variations and asymmetric subgenome divergence after allopolyploidization.</title>
        <authorList>
            <person name="Zhang X."/>
            <person name="Chen Y."/>
            <person name="Wang L."/>
            <person name="Yuan Y."/>
            <person name="Fang M."/>
            <person name="Shi L."/>
            <person name="Lu R."/>
            <person name="Comes H.P."/>
            <person name="Ma Y."/>
            <person name="Chen Y."/>
            <person name="Huang G."/>
            <person name="Zhou Y."/>
            <person name="Zheng Z."/>
            <person name="Qiu Y."/>
        </authorList>
    </citation>
    <scope>NUCLEOTIDE SEQUENCE [LARGE SCALE GENOMIC DNA]</scope>
    <source>
        <strain evidence="8">F231</strain>
    </source>
</reference>
<comment type="caution">
    <text evidence="8">The sequence shown here is derived from an EMBL/GenBank/DDBJ whole genome shotgun (WGS) entry which is preliminary data.</text>
</comment>
<evidence type="ECO:0000256" key="3">
    <source>
        <dbReference type="ARBA" id="ARBA00022692"/>
    </source>
</evidence>
<keyword evidence="4 6" id="KW-1133">Transmembrane helix</keyword>
<gene>
    <name evidence="8" type="ORF">SAY86_000893</name>
</gene>
<evidence type="ECO:0000256" key="1">
    <source>
        <dbReference type="ARBA" id="ARBA00004127"/>
    </source>
</evidence>
<protein>
    <recommendedName>
        <fullName evidence="7">3-oxo-5-alpha-steroid 4-dehydrogenase C-terminal domain-containing protein</fullName>
    </recommendedName>
</protein>
<name>A0AAN7MV62_TRANT</name>
<keyword evidence="5 6" id="KW-0472">Membrane</keyword>
<comment type="pathway">
    <text evidence="2">Protein modification; protein glycosylation.</text>
</comment>
<dbReference type="InterPro" id="IPR039698">
    <property type="entry name" value="Dfg10/SRD5A3"/>
</dbReference>
<organism evidence="8 9">
    <name type="scientific">Trapa natans</name>
    <name type="common">Water chestnut</name>
    <dbReference type="NCBI Taxonomy" id="22666"/>
    <lineage>
        <taxon>Eukaryota</taxon>
        <taxon>Viridiplantae</taxon>
        <taxon>Streptophyta</taxon>
        <taxon>Embryophyta</taxon>
        <taxon>Tracheophyta</taxon>
        <taxon>Spermatophyta</taxon>
        <taxon>Magnoliopsida</taxon>
        <taxon>eudicotyledons</taxon>
        <taxon>Gunneridae</taxon>
        <taxon>Pentapetalae</taxon>
        <taxon>rosids</taxon>
        <taxon>malvids</taxon>
        <taxon>Myrtales</taxon>
        <taxon>Lythraceae</taxon>
        <taxon>Trapa</taxon>
    </lineage>
</organism>
<evidence type="ECO:0000256" key="5">
    <source>
        <dbReference type="ARBA" id="ARBA00023136"/>
    </source>
</evidence>
<dbReference type="PANTHER" id="PTHR14624">
    <property type="entry name" value="DFG10 PROTEIN"/>
    <property type="match status" value="1"/>
</dbReference>
<keyword evidence="9" id="KW-1185">Reference proteome</keyword>